<keyword evidence="1" id="KW-0472">Membrane</keyword>
<evidence type="ECO:0000313" key="2">
    <source>
        <dbReference type="EMBL" id="PUU77567.1"/>
    </source>
</evidence>
<name>A0A2T6ZQ20_TUBBO</name>
<dbReference type="EMBL" id="NESQ01000149">
    <property type="protein sequence ID" value="PUU77567.1"/>
    <property type="molecule type" value="Genomic_DNA"/>
</dbReference>
<dbReference type="OrthoDB" id="5486507at2759"/>
<evidence type="ECO:0000313" key="3">
    <source>
        <dbReference type="Proteomes" id="UP000244722"/>
    </source>
</evidence>
<evidence type="ECO:0000256" key="1">
    <source>
        <dbReference type="SAM" id="Phobius"/>
    </source>
</evidence>
<comment type="caution">
    <text evidence="2">The sequence shown here is derived from an EMBL/GenBank/DDBJ whole genome shotgun (WGS) entry which is preliminary data.</text>
</comment>
<keyword evidence="1" id="KW-1133">Transmembrane helix</keyword>
<dbReference type="Proteomes" id="UP000244722">
    <property type="component" value="Unassembled WGS sequence"/>
</dbReference>
<sequence length="179" mass="19438">MSTISRFPIKNLLSQFNKRDQTDNQGGNSNDDRSPAVIAGLVIAALTLLLAAMSYRRPRFGRSQAGSSLLPSHFVNTRNPLHQVPRNVLPDLSATIPPTEFPRAGQVFIYNDYSNAQFAGAHLSTFSYRNDTISSGDTKHLGWFGNLSINADMSSVFPTALGSESVGRPSLGRIVGPME</sequence>
<protein>
    <submittedName>
        <fullName evidence="2">Uncharacterized protein</fullName>
    </submittedName>
</protein>
<keyword evidence="3" id="KW-1185">Reference proteome</keyword>
<accession>A0A2T6ZQ20</accession>
<gene>
    <name evidence="2" type="ORF">B9Z19DRAFT_1108812</name>
</gene>
<keyword evidence="1" id="KW-0812">Transmembrane</keyword>
<dbReference type="AlphaFoldDB" id="A0A2T6ZQ20"/>
<proteinExistence type="predicted"/>
<organism evidence="2 3">
    <name type="scientific">Tuber borchii</name>
    <name type="common">White truffle</name>
    <dbReference type="NCBI Taxonomy" id="42251"/>
    <lineage>
        <taxon>Eukaryota</taxon>
        <taxon>Fungi</taxon>
        <taxon>Dikarya</taxon>
        <taxon>Ascomycota</taxon>
        <taxon>Pezizomycotina</taxon>
        <taxon>Pezizomycetes</taxon>
        <taxon>Pezizales</taxon>
        <taxon>Tuberaceae</taxon>
        <taxon>Tuber</taxon>
    </lineage>
</organism>
<reference evidence="2 3" key="1">
    <citation type="submission" date="2017-04" db="EMBL/GenBank/DDBJ databases">
        <title>Draft genome sequence of Tuber borchii Vittad., a whitish edible truffle.</title>
        <authorList>
            <consortium name="DOE Joint Genome Institute"/>
            <person name="Murat C."/>
            <person name="Kuo A."/>
            <person name="Barry K.W."/>
            <person name="Clum A."/>
            <person name="Dockter R.B."/>
            <person name="Fauchery L."/>
            <person name="Iotti M."/>
            <person name="Kohler A."/>
            <person name="Labutti K."/>
            <person name="Lindquist E.A."/>
            <person name="Lipzen A."/>
            <person name="Ohm R.A."/>
            <person name="Wang M."/>
            <person name="Grigoriev I.V."/>
            <person name="Zambonelli A."/>
            <person name="Martin F.M."/>
        </authorList>
    </citation>
    <scope>NUCLEOTIDE SEQUENCE [LARGE SCALE GENOMIC DNA]</scope>
    <source>
        <strain evidence="2 3">Tbo3840</strain>
    </source>
</reference>
<feature type="transmembrane region" description="Helical" evidence="1">
    <location>
        <begin position="36"/>
        <end position="55"/>
    </location>
</feature>